<dbReference type="Proteomes" id="UP000030686">
    <property type="component" value="Unassembled WGS sequence"/>
</dbReference>
<dbReference type="GO" id="GO:0016787">
    <property type="term" value="F:hydrolase activity"/>
    <property type="evidence" value="ECO:0007669"/>
    <property type="project" value="UniProtKB-KW"/>
</dbReference>
<feature type="signal peptide" evidence="2">
    <location>
        <begin position="1"/>
        <end position="20"/>
    </location>
</feature>
<dbReference type="InterPro" id="IPR010520">
    <property type="entry name" value="FrsA-like"/>
</dbReference>
<dbReference type="OrthoDB" id="5409895at2759"/>
<gene>
    <name evidence="3" type="ORF">PROQFM164_S07g000136</name>
</gene>
<keyword evidence="4" id="KW-1185">Reference proteome</keyword>
<reference evidence="3" key="1">
    <citation type="journal article" date="2014" name="Nat. Commun.">
        <title>Multiple recent horizontal transfers of a large genomic region in cheese making fungi.</title>
        <authorList>
            <person name="Cheeseman K."/>
            <person name="Ropars J."/>
            <person name="Renault P."/>
            <person name="Dupont J."/>
            <person name="Gouzy J."/>
            <person name="Branca A."/>
            <person name="Abraham A.L."/>
            <person name="Ceppi M."/>
            <person name="Conseiller E."/>
            <person name="Debuchy R."/>
            <person name="Malagnac F."/>
            <person name="Goarin A."/>
            <person name="Silar P."/>
            <person name="Lacoste S."/>
            <person name="Sallet E."/>
            <person name="Bensimon A."/>
            <person name="Giraud T."/>
            <person name="Brygoo Y."/>
        </authorList>
    </citation>
    <scope>NUCLEOTIDE SEQUENCE [LARGE SCALE GENOMIC DNA]</scope>
    <source>
        <strain evidence="3">FM164</strain>
    </source>
</reference>
<dbReference type="Pfam" id="PF06500">
    <property type="entry name" value="FrsA-like"/>
    <property type="match status" value="1"/>
</dbReference>
<dbReference type="GO" id="GO:0017000">
    <property type="term" value="P:antibiotic biosynthetic process"/>
    <property type="evidence" value="ECO:0007669"/>
    <property type="project" value="UniProtKB-ARBA"/>
</dbReference>
<keyword evidence="2" id="KW-0732">Signal</keyword>
<dbReference type="InterPro" id="IPR029058">
    <property type="entry name" value="AB_hydrolase_fold"/>
</dbReference>
<protein>
    <submittedName>
        <fullName evidence="3">Uncharacterized protein</fullName>
    </submittedName>
</protein>
<evidence type="ECO:0000256" key="2">
    <source>
        <dbReference type="SAM" id="SignalP"/>
    </source>
</evidence>
<dbReference type="OMA" id="HHESFEQ"/>
<sequence length="437" mass="49067">MVSKGILPWVASMLFSAATSEVLTCSDWLLGKDLDVIQPQHGNIDYLWNQLWRPLAIAQAEPFYDANVSDFDPIFDHLIKYNISDANTDEYVNAFLPTARDLISRAEEAENHRNTQIAGDLYTRAAVVLRIARYPSPIIPTKELAWRMQVDAYFKSAKYLDPPVSSVQINHTYAANGDGPTIPVAVRHVPDSESSAILHPVLLFVTGVDEFRPDFNPLTEWAVNQGYEVVVAEVPGTGDCPSNRSDPVAGDRLWNSVLNWMESQPQYDTGRIGVWSFSTGSYYGVRMAHTHSDRLHSVVAQGTPVHEAFSPDWISHNDDHEYAFRATPALTSKWGYESLDEFKQNSMQDYSLVLDGTLEQNSTQLLMINGIKDGFFPAEDTLIPLDFGQPKLVKLFPNETHMGGDPGFKLAQDWLDCRQLSRQLKMKGISPRLIFSK</sequence>
<name>W6QLV7_PENRF</name>
<organism evidence="3 4">
    <name type="scientific">Penicillium roqueforti (strain FM164)</name>
    <dbReference type="NCBI Taxonomy" id="1365484"/>
    <lineage>
        <taxon>Eukaryota</taxon>
        <taxon>Fungi</taxon>
        <taxon>Dikarya</taxon>
        <taxon>Ascomycota</taxon>
        <taxon>Pezizomycotina</taxon>
        <taxon>Eurotiomycetes</taxon>
        <taxon>Eurotiomycetidae</taxon>
        <taxon>Eurotiales</taxon>
        <taxon>Aspergillaceae</taxon>
        <taxon>Penicillium</taxon>
    </lineage>
</organism>
<evidence type="ECO:0000256" key="1">
    <source>
        <dbReference type="ARBA" id="ARBA00022801"/>
    </source>
</evidence>
<dbReference type="PANTHER" id="PTHR22946:SF12">
    <property type="entry name" value="CONIDIAL PIGMENT BIOSYNTHESIS PROTEIN AYG1 (AFU_ORTHOLOGUE AFUA_2G17550)"/>
    <property type="match status" value="1"/>
</dbReference>
<evidence type="ECO:0000313" key="3">
    <source>
        <dbReference type="EMBL" id="CDM37788.1"/>
    </source>
</evidence>
<dbReference type="PANTHER" id="PTHR22946">
    <property type="entry name" value="DIENELACTONE HYDROLASE DOMAIN-CONTAINING PROTEIN-RELATED"/>
    <property type="match status" value="1"/>
</dbReference>
<dbReference type="SUPFAM" id="SSF53474">
    <property type="entry name" value="alpha/beta-Hydrolases"/>
    <property type="match status" value="1"/>
</dbReference>
<dbReference type="Gene3D" id="3.40.50.1820">
    <property type="entry name" value="alpha/beta hydrolase"/>
    <property type="match status" value="1"/>
</dbReference>
<dbReference type="AlphaFoldDB" id="W6QLV7"/>
<dbReference type="GO" id="GO:0072330">
    <property type="term" value="P:monocarboxylic acid biosynthetic process"/>
    <property type="evidence" value="ECO:0007669"/>
    <property type="project" value="UniProtKB-ARBA"/>
</dbReference>
<dbReference type="STRING" id="1365484.W6QLV7"/>
<accession>W6QLV7</accession>
<dbReference type="InterPro" id="IPR050261">
    <property type="entry name" value="FrsA_esterase"/>
</dbReference>
<keyword evidence="1" id="KW-0378">Hydrolase</keyword>
<proteinExistence type="predicted"/>
<evidence type="ECO:0000313" key="4">
    <source>
        <dbReference type="Proteomes" id="UP000030686"/>
    </source>
</evidence>
<feature type="chain" id="PRO_5004879709" evidence="2">
    <location>
        <begin position="21"/>
        <end position="437"/>
    </location>
</feature>
<dbReference type="EMBL" id="HG792021">
    <property type="protein sequence ID" value="CDM37788.1"/>
    <property type="molecule type" value="Genomic_DNA"/>
</dbReference>